<dbReference type="PANTHER" id="PTHR44942">
    <property type="entry name" value="METHYLTRANSF_11 DOMAIN-CONTAINING PROTEIN"/>
    <property type="match status" value="1"/>
</dbReference>
<comment type="caution">
    <text evidence="5">The sequence shown here is derived from an EMBL/GenBank/DDBJ whole genome shotgun (WGS) entry which is preliminary data.</text>
</comment>
<dbReference type="InterPro" id="IPR051052">
    <property type="entry name" value="Diverse_substrate_MTase"/>
</dbReference>
<dbReference type="GO" id="GO:0008168">
    <property type="term" value="F:methyltransferase activity"/>
    <property type="evidence" value="ECO:0007669"/>
    <property type="project" value="UniProtKB-KW"/>
</dbReference>
<dbReference type="EMBL" id="VRYY01000232">
    <property type="protein sequence ID" value="MBG3877170.1"/>
    <property type="molecule type" value="Genomic_DNA"/>
</dbReference>
<evidence type="ECO:0000313" key="5">
    <source>
        <dbReference type="EMBL" id="MBG3877170.1"/>
    </source>
</evidence>
<gene>
    <name evidence="5" type="ORF">FVW20_09130</name>
</gene>
<keyword evidence="2 5" id="KW-0489">Methyltransferase</keyword>
<evidence type="ECO:0000259" key="4">
    <source>
        <dbReference type="Pfam" id="PF08241"/>
    </source>
</evidence>
<dbReference type="InterPro" id="IPR029063">
    <property type="entry name" value="SAM-dependent_MTases_sf"/>
</dbReference>
<dbReference type="Gene3D" id="3.40.50.150">
    <property type="entry name" value="Vaccinia Virus protein VP39"/>
    <property type="match status" value="1"/>
</dbReference>
<sequence>MQHGDFTNLADNYARYRPGYSPFVLDAFLGLLRKEPSQLRGVDAGAGTGIWTRMLAQRGVNMTAVEPNEAMRIEGIRQNGAYSIAWHAGSAEDTGLPAESFDFACMASSFHWPDFDRAVAEFSRVLKTGGLFMALWNTRRYESNPLLVRIEEHLKNLVPSMKRVSSGRSEFCDTLLDRLASCGTFEDVLYVEGRHTELQTPEHYIGLWQSVNDVRVQAGEERFSDFIDYIREQTTGLQHIKAEYTTRAWIARKA</sequence>
<organism evidence="5 6">
    <name type="scientific">Nitratidesulfovibrio oxamicus</name>
    <dbReference type="NCBI Taxonomy" id="32016"/>
    <lineage>
        <taxon>Bacteria</taxon>
        <taxon>Pseudomonadati</taxon>
        <taxon>Thermodesulfobacteriota</taxon>
        <taxon>Desulfovibrionia</taxon>
        <taxon>Desulfovibrionales</taxon>
        <taxon>Desulfovibrionaceae</taxon>
        <taxon>Nitratidesulfovibrio</taxon>
    </lineage>
</organism>
<protein>
    <submittedName>
        <fullName evidence="5">Class I SAM-dependent methyltransferase</fullName>
    </submittedName>
</protein>
<evidence type="ECO:0000256" key="1">
    <source>
        <dbReference type="ARBA" id="ARBA00008361"/>
    </source>
</evidence>
<evidence type="ECO:0000256" key="3">
    <source>
        <dbReference type="ARBA" id="ARBA00022679"/>
    </source>
</evidence>
<evidence type="ECO:0000256" key="2">
    <source>
        <dbReference type="ARBA" id="ARBA00022603"/>
    </source>
</evidence>
<name>A0ABS0J3Z5_9BACT</name>
<evidence type="ECO:0000313" key="6">
    <source>
        <dbReference type="Proteomes" id="UP001194469"/>
    </source>
</evidence>
<dbReference type="PANTHER" id="PTHR44942:SF4">
    <property type="entry name" value="METHYLTRANSFERASE TYPE 11 DOMAIN-CONTAINING PROTEIN"/>
    <property type="match status" value="1"/>
</dbReference>
<dbReference type="InterPro" id="IPR013216">
    <property type="entry name" value="Methyltransf_11"/>
</dbReference>
<proteinExistence type="inferred from homology"/>
<dbReference type="RefSeq" id="WP_196609173.1">
    <property type="nucleotide sequence ID" value="NZ_VRYY01000232.1"/>
</dbReference>
<accession>A0ABS0J3Z5</accession>
<dbReference type="Pfam" id="PF08241">
    <property type="entry name" value="Methyltransf_11"/>
    <property type="match status" value="1"/>
</dbReference>
<keyword evidence="3" id="KW-0808">Transferase</keyword>
<dbReference type="SUPFAM" id="SSF53335">
    <property type="entry name" value="S-adenosyl-L-methionine-dependent methyltransferases"/>
    <property type="match status" value="1"/>
</dbReference>
<comment type="similarity">
    <text evidence="1">Belongs to the methyltransferase superfamily.</text>
</comment>
<keyword evidence="6" id="KW-1185">Reference proteome</keyword>
<dbReference type="CDD" id="cd02440">
    <property type="entry name" value="AdoMet_MTases"/>
    <property type="match status" value="1"/>
</dbReference>
<dbReference type="Proteomes" id="UP001194469">
    <property type="component" value="Unassembled WGS sequence"/>
</dbReference>
<feature type="domain" description="Methyltransferase type 11" evidence="4">
    <location>
        <begin position="42"/>
        <end position="133"/>
    </location>
</feature>
<reference evidence="5 6" key="1">
    <citation type="submission" date="2019-08" db="EMBL/GenBank/DDBJ databases">
        <authorList>
            <person name="Luo N."/>
        </authorList>
    </citation>
    <scope>NUCLEOTIDE SEQUENCE [LARGE SCALE GENOMIC DNA]</scope>
    <source>
        <strain evidence="5 6">NCIMB 9442</strain>
    </source>
</reference>
<dbReference type="GO" id="GO:0032259">
    <property type="term" value="P:methylation"/>
    <property type="evidence" value="ECO:0007669"/>
    <property type="project" value="UniProtKB-KW"/>
</dbReference>